<evidence type="ECO:0000256" key="1">
    <source>
        <dbReference type="ARBA" id="ARBA00022603"/>
    </source>
</evidence>
<dbReference type="Proteomes" id="UP001642501">
    <property type="component" value="Unassembled WGS sequence"/>
</dbReference>
<accession>A0ABP0DS89</accession>
<keyword evidence="7" id="KW-1185">Reference proteome</keyword>
<evidence type="ECO:0000256" key="3">
    <source>
        <dbReference type="ARBA" id="ARBA00022691"/>
    </source>
</evidence>
<feature type="region of interest" description="Disordered" evidence="5">
    <location>
        <begin position="1"/>
        <end position="32"/>
    </location>
</feature>
<comment type="function">
    <text evidence="4">S-adenosyl-L-methionine-dependent methyltransferase that specifically methylates the N(1) position of an adenine present in helix 65 in 25S rRNA.</text>
</comment>
<reference evidence="6 7" key="1">
    <citation type="submission" date="2024-01" db="EMBL/GenBank/DDBJ databases">
        <authorList>
            <person name="Allen C."/>
            <person name="Tagirdzhanova G."/>
        </authorList>
    </citation>
    <scope>NUCLEOTIDE SEQUENCE [LARGE SCALE GENOMIC DNA]</scope>
    <source>
        <strain evidence="6 7">CBS 573.63</strain>
    </source>
</reference>
<evidence type="ECO:0000313" key="7">
    <source>
        <dbReference type="Proteomes" id="UP001642501"/>
    </source>
</evidence>
<dbReference type="Pfam" id="PF11968">
    <property type="entry name" value="Bmt2"/>
    <property type="match status" value="1"/>
</dbReference>
<keyword evidence="4" id="KW-0539">Nucleus</keyword>
<dbReference type="EMBL" id="CAWUOM010000083">
    <property type="protein sequence ID" value="CAK7271164.1"/>
    <property type="molecule type" value="Genomic_DNA"/>
</dbReference>
<comment type="subcellular location">
    <subcellularLocation>
        <location evidence="4">Nucleus</location>
        <location evidence="4">Nucleolus</location>
    </subcellularLocation>
</comment>
<keyword evidence="1 4" id="KW-0489">Methyltransferase</keyword>
<feature type="binding site" evidence="4">
    <location>
        <position position="132"/>
    </location>
    <ligand>
        <name>S-adenosyl-L-methionine</name>
        <dbReference type="ChEBI" id="CHEBI:59789"/>
    </ligand>
</feature>
<evidence type="ECO:0000256" key="5">
    <source>
        <dbReference type="SAM" id="MobiDB-lite"/>
    </source>
</evidence>
<dbReference type="GO" id="GO:0008168">
    <property type="term" value="F:methyltransferase activity"/>
    <property type="evidence" value="ECO:0007669"/>
    <property type="project" value="UniProtKB-KW"/>
</dbReference>
<comment type="caution">
    <text evidence="6">The sequence shown here is derived from an EMBL/GenBank/DDBJ whole genome shotgun (WGS) entry which is preliminary data.</text>
</comment>
<name>A0ABP0DS89_9PEZI</name>
<evidence type="ECO:0000256" key="2">
    <source>
        <dbReference type="ARBA" id="ARBA00022679"/>
    </source>
</evidence>
<dbReference type="EC" id="2.1.1.-" evidence="4"/>
<dbReference type="PANTHER" id="PTHR21008:SF1">
    <property type="entry name" value="25S RRNA (ADENINE(2142)-N(1))-METHYLTRANSFERASE"/>
    <property type="match status" value="1"/>
</dbReference>
<evidence type="ECO:0000256" key="4">
    <source>
        <dbReference type="HAMAP-Rule" id="MF_03044"/>
    </source>
</evidence>
<evidence type="ECO:0000313" key="6">
    <source>
        <dbReference type="EMBL" id="CAK7271164.1"/>
    </source>
</evidence>
<sequence length="318" mass="35425">MGANKLKPMRVRSLTAGRPPTARPPKSMSRKTTKRLINKHHQLEKQRLQAVVRNDKATETAVVAEIEALGGLARYQQASLQGQHRDRGGDSSRVLMQWLGLDDDDNKTKAAVSKATRASVLTLAPLRMLEVGALSNDNACSTSGCFHMERIDLNSQGPGITQQDFLQRPRPQSDSERFHIISLSLVLNYVPQHSDRGEMLLRCLDFLYEPGMAPAKEIGTPEASTAVADKSVQEYFPSVFMVLPEPCVANSRYLDEEKLTAIMAALGFDLLKSKSSQRLVYYLWVRKRPAPRVAPHFPKKELRSGSTRNNFSIVLQGT</sequence>
<protein>
    <recommendedName>
        <fullName evidence="4">25S rRNA adenine-N(1) methyltransferase</fullName>
        <ecNumber evidence="4">2.1.1.-</ecNumber>
    </recommendedName>
</protein>
<organism evidence="6 7">
    <name type="scientific">Sporothrix epigloea</name>
    <dbReference type="NCBI Taxonomy" id="1892477"/>
    <lineage>
        <taxon>Eukaryota</taxon>
        <taxon>Fungi</taxon>
        <taxon>Dikarya</taxon>
        <taxon>Ascomycota</taxon>
        <taxon>Pezizomycotina</taxon>
        <taxon>Sordariomycetes</taxon>
        <taxon>Sordariomycetidae</taxon>
        <taxon>Ophiostomatales</taxon>
        <taxon>Ophiostomataceae</taxon>
        <taxon>Sporothrix</taxon>
    </lineage>
</organism>
<dbReference type="InterPro" id="IPR021867">
    <property type="entry name" value="Bmt2/SAMTOR"/>
</dbReference>
<keyword evidence="3 4" id="KW-0949">S-adenosyl-L-methionine</keyword>
<feature type="binding site" evidence="4">
    <location>
        <position position="152"/>
    </location>
    <ligand>
        <name>S-adenosyl-L-methionine</name>
        <dbReference type="ChEBI" id="CHEBI:59789"/>
    </ligand>
</feature>
<gene>
    <name evidence="6" type="primary">BMT2</name>
    <name evidence="6" type="ORF">SEPCBS57363_004478</name>
</gene>
<dbReference type="HAMAP" id="MF_03044">
    <property type="entry name" value="BMT2"/>
    <property type="match status" value="1"/>
</dbReference>
<dbReference type="GO" id="GO:0032259">
    <property type="term" value="P:methylation"/>
    <property type="evidence" value="ECO:0007669"/>
    <property type="project" value="UniProtKB-KW"/>
</dbReference>
<proteinExistence type="inferred from homology"/>
<comment type="similarity">
    <text evidence="4">Belongs to the BMT2 family.</text>
</comment>
<dbReference type="PANTHER" id="PTHR21008">
    <property type="entry name" value="S-ADENOSYLMETHIONINE SENSOR UPSTREAM OF MTORC1-RELATED"/>
    <property type="match status" value="1"/>
</dbReference>
<keyword evidence="2 4" id="KW-0808">Transferase</keyword>